<name>A0ABT7GZX6_9ACTN</name>
<dbReference type="RefSeq" id="WP_285344154.1">
    <property type="nucleotide sequence ID" value="NZ_JASITI010000030.1"/>
</dbReference>
<dbReference type="InterPro" id="IPR007806">
    <property type="entry name" value="SpdB"/>
</dbReference>
<sequence>MPARINFRSLLKIGPVQIGNYRDRKGRTKDAAVCTADSCGWSADYSSSTAAQLAARSHRCHVS</sequence>
<dbReference type="EMBL" id="JASITI010000030">
    <property type="protein sequence ID" value="MDK9498405.1"/>
    <property type="molecule type" value="Genomic_DNA"/>
</dbReference>
<reference evidence="1 2" key="1">
    <citation type="submission" date="2023-05" db="EMBL/GenBank/DDBJ databases">
        <title>Sequencing and Assembly of Streptomyces sp. NP73.</title>
        <authorList>
            <person name="Konwar A.N."/>
            <person name="Saikia K."/>
            <person name="Thakur D."/>
        </authorList>
    </citation>
    <scope>NUCLEOTIDE SEQUENCE [LARGE SCALE GENOMIC DNA]</scope>
    <source>
        <strain evidence="1 2">NP73</strain>
    </source>
</reference>
<gene>
    <name evidence="1" type="ORF">QEZ40_003586</name>
</gene>
<evidence type="ECO:0000313" key="2">
    <source>
        <dbReference type="Proteomes" id="UP001223390"/>
    </source>
</evidence>
<dbReference type="Proteomes" id="UP001223390">
    <property type="component" value="Unassembled WGS sequence"/>
</dbReference>
<evidence type="ECO:0000313" key="1">
    <source>
        <dbReference type="EMBL" id="MDK9498405.1"/>
    </source>
</evidence>
<organism evidence="1 2">
    <name type="scientific">Streptomyces katrae</name>
    <dbReference type="NCBI Taxonomy" id="68223"/>
    <lineage>
        <taxon>Bacteria</taxon>
        <taxon>Bacillati</taxon>
        <taxon>Actinomycetota</taxon>
        <taxon>Actinomycetes</taxon>
        <taxon>Kitasatosporales</taxon>
        <taxon>Streptomycetaceae</taxon>
        <taxon>Streptomyces</taxon>
    </lineage>
</organism>
<protein>
    <submittedName>
        <fullName evidence="1">Mobile element transfer</fullName>
    </submittedName>
</protein>
<dbReference type="Pfam" id="PF05122">
    <property type="entry name" value="SpdB"/>
    <property type="match status" value="1"/>
</dbReference>
<accession>A0ABT7GZX6</accession>
<proteinExistence type="predicted"/>
<keyword evidence="2" id="KW-1185">Reference proteome</keyword>
<comment type="caution">
    <text evidence="1">The sequence shown here is derived from an EMBL/GenBank/DDBJ whole genome shotgun (WGS) entry which is preliminary data.</text>
</comment>